<dbReference type="AlphaFoldDB" id="A0A2H3DI74"/>
<dbReference type="EMBL" id="KZ293653">
    <property type="protein sequence ID" value="PBK94909.1"/>
    <property type="molecule type" value="Genomic_DNA"/>
</dbReference>
<sequence>MCCLAGTFFFSLLPPHCAPLFIPLLTYLRVLASFQVWKDDPRSLSSPGHQHSTTFKLHFFEIEAPWRAQLHLLMDENNSILSVFN</sequence>
<keyword evidence="2" id="KW-1185">Reference proteome</keyword>
<evidence type="ECO:0000313" key="2">
    <source>
        <dbReference type="Proteomes" id="UP000217790"/>
    </source>
</evidence>
<proteinExistence type="predicted"/>
<gene>
    <name evidence="1" type="ORF">ARMGADRAFT_1078781</name>
</gene>
<accession>A0A2H3DI74</accession>
<evidence type="ECO:0000313" key="1">
    <source>
        <dbReference type="EMBL" id="PBK94909.1"/>
    </source>
</evidence>
<dbReference type="Proteomes" id="UP000217790">
    <property type="component" value="Unassembled WGS sequence"/>
</dbReference>
<protein>
    <submittedName>
        <fullName evidence="1">Uncharacterized protein</fullName>
    </submittedName>
</protein>
<organism evidence="1 2">
    <name type="scientific">Armillaria gallica</name>
    <name type="common">Bulbous honey fungus</name>
    <name type="synonym">Armillaria bulbosa</name>
    <dbReference type="NCBI Taxonomy" id="47427"/>
    <lineage>
        <taxon>Eukaryota</taxon>
        <taxon>Fungi</taxon>
        <taxon>Dikarya</taxon>
        <taxon>Basidiomycota</taxon>
        <taxon>Agaricomycotina</taxon>
        <taxon>Agaricomycetes</taxon>
        <taxon>Agaricomycetidae</taxon>
        <taxon>Agaricales</taxon>
        <taxon>Marasmiineae</taxon>
        <taxon>Physalacriaceae</taxon>
        <taxon>Armillaria</taxon>
    </lineage>
</organism>
<name>A0A2H3DI74_ARMGA</name>
<dbReference type="InParanoid" id="A0A2H3DI74"/>
<reference evidence="2" key="1">
    <citation type="journal article" date="2017" name="Nat. Ecol. Evol.">
        <title>Genome expansion and lineage-specific genetic innovations in the forest pathogenic fungi Armillaria.</title>
        <authorList>
            <person name="Sipos G."/>
            <person name="Prasanna A.N."/>
            <person name="Walter M.C."/>
            <person name="O'Connor E."/>
            <person name="Balint B."/>
            <person name="Krizsan K."/>
            <person name="Kiss B."/>
            <person name="Hess J."/>
            <person name="Varga T."/>
            <person name="Slot J."/>
            <person name="Riley R."/>
            <person name="Boka B."/>
            <person name="Rigling D."/>
            <person name="Barry K."/>
            <person name="Lee J."/>
            <person name="Mihaltcheva S."/>
            <person name="LaButti K."/>
            <person name="Lipzen A."/>
            <person name="Waldron R."/>
            <person name="Moloney N.M."/>
            <person name="Sperisen C."/>
            <person name="Kredics L."/>
            <person name="Vagvoelgyi C."/>
            <person name="Patrignani A."/>
            <person name="Fitzpatrick D."/>
            <person name="Nagy I."/>
            <person name="Doyle S."/>
            <person name="Anderson J.B."/>
            <person name="Grigoriev I.V."/>
            <person name="Gueldener U."/>
            <person name="Muensterkoetter M."/>
            <person name="Nagy L.G."/>
        </authorList>
    </citation>
    <scope>NUCLEOTIDE SEQUENCE [LARGE SCALE GENOMIC DNA]</scope>
    <source>
        <strain evidence="2">Ar21-2</strain>
    </source>
</reference>